<name>C3Y3L7_BRAFL</name>
<dbReference type="SUPFAM" id="SSF52058">
    <property type="entry name" value="L domain-like"/>
    <property type="match status" value="1"/>
</dbReference>
<dbReference type="PANTHER" id="PTHR24369:SF210">
    <property type="entry name" value="CHAOPTIN-RELATED"/>
    <property type="match status" value="1"/>
</dbReference>
<evidence type="ECO:0008006" key="8">
    <source>
        <dbReference type="Google" id="ProtNLM"/>
    </source>
</evidence>
<feature type="region of interest" description="Disordered" evidence="4">
    <location>
        <begin position="451"/>
        <end position="523"/>
    </location>
</feature>
<organism>
    <name type="scientific">Branchiostoma floridae</name>
    <name type="common">Florida lancelet</name>
    <name type="synonym">Amphioxus</name>
    <dbReference type="NCBI Taxonomy" id="7739"/>
    <lineage>
        <taxon>Eukaryota</taxon>
        <taxon>Metazoa</taxon>
        <taxon>Chordata</taxon>
        <taxon>Cephalochordata</taxon>
        <taxon>Leptocardii</taxon>
        <taxon>Amphioxiformes</taxon>
        <taxon>Branchiostomatidae</taxon>
        <taxon>Branchiostoma</taxon>
    </lineage>
</organism>
<dbReference type="AlphaFoldDB" id="C3Y3L7"/>
<feature type="transmembrane region" description="Helical" evidence="5">
    <location>
        <begin position="347"/>
        <end position="370"/>
    </location>
</feature>
<evidence type="ECO:0000256" key="3">
    <source>
        <dbReference type="ARBA" id="ARBA00022737"/>
    </source>
</evidence>
<feature type="chain" id="PRO_5002934650" description="LRRCT domain-containing protein" evidence="6">
    <location>
        <begin position="22"/>
        <end position="523"/>
    </location>
</feature>
<feature type="signal peptide" evidence="6">
    <location>
        <begin position="1"/>
        <end position="21"/>
    </location>
</feature>
<feature type="compositionally biased region" description="Polar residues" evidence="4">
    <location>
        <begin position="468"/>
        <end position="479"/>
    </location>
</feature>
<dbReference type="InterPro" id="IPR032675">
    <property type="entry name" value="LRR_dom_sf"/>
</dbReference>
<evidence type="ECO:0000256" key="2">
    <source>
        <dbReference type="ARBA" id="ARBA00022729"/>
    </source>
</evidence>
<dbReference type="Gene3D" id="3.80.10.10">
    <property type="entry name" value="Ribonuclease Inhibitor"/>
    <property type="match status" value="2"/>
</dbReference>
<dbReference type="EMBL" id="GG666484">
    <property type="protein sequence ID" value="EEN64893.1"/>
    <property type="molecule type" value="Genomic_DNA"/>
</dbReference>
<reference evidence="7" key="1">
    <citation type="journal article" date="2008" name="Nature">
        <title>The amphioxus genome and the evolution of the chordate karyotype.</title>
        <authorList>
            <consortium name="US DOE Joint Genome Institute (JGI-PGF)"/>
            <person name="Putnam N.H."/>
            <person name="Butts T."/>
            <person name="Ferrier D.E.K."/>
            <person name="Furlong R.F."/>
            <person name="Hellsten U."/>
            <person name="Kawashima T."/>
            <person name="Robinson-Rechavi M."/>
            <person name="Shoguchi E."/>
            <person name="Terry A."/>
            <person name="Yu J.-K."/>
            <person name="Benito-Gutierrez E.L."/>
            <person name="Dubchak I."/>
            <person name="Garcia-Fernandez J."/>
            <person name="Gibson-Brown J.J."/>
            <person name="Grigoriev I.V."/>
            <person name="Horton A.C."/>
            <person name="de Jong P.J."/>
            <person name="Jurka J."/>
            <person name="Kapitonov V.V."/>
            <person name="Kohara Y."/>
            <person name="Kuroki Y."/>
            <person name="Lindquist E."/>
            <person name="Lucas S."/>
            <person name="Osoegawa K."/>
            <person name="Pennacchio L.A."/>
            <person name="Salamov A.A."/>
            <person name="Satou Y."/>
            <person name="Sauka-Spengler T."/>
            <person name="Schmutz J."/>
            <person name="Shin-I T."/>
            <person name="Toyoda A."/>
            <person name="Bronner-Fraser M."/>
            <person name="Fujiyama A."/>
            <person name="Holland L.Z."/>
            <person name="Holland P.W.H."/>
            <person name="Satoh N."/>
            <person name="Rokhsar D.S."/>
        </authorList>
    </citation>
    <scope>NUCLEOTIDE SEQUENCE [LARGE SCALE GENOMIC DNA]</scope>
    <source>
        <strain evidence="7">S238N-H82</strain>
        <tissue evidence="7">Testes</tissue>
    </source>
</reference>
<keyword evidence="2 6" id="KW-0732">Signal</keyword>
<dbReference type="InterPro" id="IPR050541">
    <property type="entry name" value="LRR_TM_domain-containing"/>
</dbReference>
<evidence type="ECO:0000256" key="6">
    <source>
        <dbReference type="SAM" id="SignalP"/>
    </source>
</evidence>
<protein>
    <recommendedName>
        <fullName evidence="8">LRRCT domain-containing protein</fullName>
    </recommendedName>
</protein>
<keyword evidence="3" id="KW-0677">Repeat</keyword>
<keyword evidence="5" id="KW-0472">Membrane</keyword>
<accession>C3Y3L7</accession>
<dbReference type="eggNOG" id="KOG0619">
    <property type="taxonomic scope" value="Eukaryota"/>
</dbReference>
<feature type="region of interest" description="Disordered" evidence="4">
    <location>
        <begin position="317"/>
        <end position="341"/>
    </location>
</feature>
<feature type="compositionally biased region" description="Basic and acidic residues" evidence="4">
    <location>
        <begin position="505"/>
        <end position="523"/>
    </location>
</feature>
<keyword evidence="5" id="KW-0812">Transmembrane</keyword>
<evidence type="ECO:0000313" key="7">
    <source>
        <dbReference type="EMBL" id="EEN64893.1"/>
    </source>
</evidence>
<sequence length="523" mass="56751">MTTVASILSLSLVMIICGAGARGNTLPPDCIISTPPTVSCRFRKLTAVPDGIPQNVTRVSLSHNKIRTINLPLLKLVTSVDMSSNLVETVSWVSLLRNLPALSFFYLSRNRIKSLDFDVVLSAGTELTYLDLTHNQLVTITEPQVDFRKINGIFFVHNNPFHCDCKLHWLINKLACLQACRTGQDEISCCRSCKVCYFLALEINELTCDSPAKLQTFSLWQVDGQPLECEASAINSTKACVLQTEHLVIGEGTGIAYPGNVKGNKSVTGRATSSPGPLSSHNTALFRSATLQTDTSESLAHTSDSAVHPLEYFGQGASTSKDVHRDNVVPQKETSSTGSQSASSGTLVIVCIALGILIGAVAICSVLYLARRVITYRQARTNMNGNRHVYILPPGYPAFPSNLNAIQLGQVRQPFSVSNSRSANVHDIGNHTGFTALKMIPPVPQVIPPVENNASRGKSSLLRRCGAVSTTKLTTNSDQVRPYPRPNVASSAKGAEHADYTYQHDPPHTTEDPAPDHVYEYLP</sequence>
<dbReference type="InParanoid" id="C3Y3L7"/>
<dbReference type="PANTHER" id="PTHR24369">
    <property type="entry name" value="ANTIGEN BSP, PUTATIVE-RELATED"/>
    <property type="match status" value="1"/>
</dbReference>
<evidence type="ECO:0000256" key="5">
    <source>
        <dbReference type="SAM" id="Phobius"/>
    </source>
</evidence>
<evidence type="ECO:0000256" key="4">
    <source>
        <dbReference type="SAM" id="MobiDB-lite"/>
    </source>
</evidence>
<evidence type="ECO:0000256" key="1">
    <source>
        <dbReference type="ARBA" id="ARBA00022614"/>
    </source>
</evidence>
<proteinExistence type="predicted"/>
<keyword evidence="5" id="KW-1133">Transmembrane helix</keyword>
<gene>
    <name evidence="7" type="ORF">BRAFLDRAFT_102024</name>
</gene>
<keyword evidence="1" id="KW-0433">Leucine-rich repeat</keyword>